<dbReference type="STRING" id="376733.SAMN04487972_104173"/>
<evidence type="ECO:0000313" key="4">
    <source>
        <dbReference type="Proteomes" id="UP000182312"/>
    </source>
</evidence>
<dbReference type="OrthoDB" id="8448017at2"/>
<accession>A0A099F7A4</accession>
<dbReference type="Proteomes" id="UP000182312">
    <property type="component" value="Unassembled WGS sequence"/>
</dbReference>
<sequence>MSDNLPSFSPCDALVAVMVAVSASDQNLRTAELVAIERAVNHMPIFANYDIDRMRAVSQTVITLFEEEDGLDALFGLVRAALPEKLFDTAYLLACDVAASDGRAGQIESEMLAEIRDQFEINRLHAGAIEFAARARHRTL</sequence>
<dbReference type="SUPFAM" id="SSF158682">
    <property type="entry name" value="TerB-like"/>
    <property type="match status" value="1"/>
</dbReference>
<dbReference type="InterPro" id="IPR029024">
    <property type="entry name" value="TerB-like"/>
</dbReference>
<reference evidence="1 3" key="2">
    <citation type="submission" date="2014-10" db="EMBL/GenBank/DDBJ databases">
        <title>Paracoccus sanguinis sp. nov., isolated from clinical specimens of New York State patients.</title>
        <authorList>
            <person name="Mingle L.A."/>
            <person name="Cole J.A."/>
            <person name="Lapierre P."/>
            <person name="Musser K.A."/>
        </authorList>
    </citation>
    <scope>NUCLEOTIDE SEQUENCE [LARGE SCALE GENOMIC DNA]</scope>
    <source>
        <strain evidence="1 3">JCM 14014</strain>
    </source>
</reference>
<evidence type="ECO:0000313" key="3">
    <source>
        <dbReference type="Proteomes" id="UP000029846"/>
    </source>
</evidence>
<dbReference type="RefSeq" id="WP_036738664.1">
    <property type="nucleotide sequence ID" value="NZ_FOJO01000004.1"/>
</dbReference>
<keyword evidence="3" id="KW-1185">Reference proteome</keyword>
<dbReference type="EMBL" id="JRKN01000003">
    <property type="protein sequence ID" value="KGJ06123.1"/>
    <property type="molecule type" value="Genomic_DNA"/>
</dbReference>
<dbReference type="Gene3D" id="1.10.3680.10">
    <property type="entry name" value="TerB-like"/>
    <property type="match status" value="1"/>
</dbReference>
<dbReference type="Proteomes" id="UP000029846">
    <property type="component" value="Unassembled WGS sequence"/>
</dbReference>
<dbReference type="eggNOG" id="COG3793">
    <property type="taxonomic scope" value="Bacteria"/>
</dbReference>
<evidence type="ECO:0000313" key="1">
    <source>
        <dbReference type="EMBL" id="KGJ06123.1"/>
    </source>
</evidence>
<dbReference type="CDD" id="cd07176">
    <property type="entry name" value="terB"/>
    <property type="match status" value="1"/>
</dbReference>
<reference evidence="1 3" key="1">
    <citation type="submission" date="2014-09" db="EMBL/GenBank/DDBJ databases">
        <authorList>
            <person name="McGinnis J.M."/>
            <person name="Wolfgang W.J."/>
        </authorList>
    </citation>
    <scope>NUCLEOTIDE SEQUENCE [LARGE SCALE GENOMIC DNA]</scope>
    <source>
        <strain evidence="1 3">JCM 14014</strain>
    </source>
</reference>
<organism evidence="1 3">
    <name type="scientific">Paracoccus halophilus</name>
    <dbReference type="NCBI Taxonomy" id="376733"/>
    <lineage>
        <taxon>Bacteria</taxon>
        <taxon>Pseudomonadati</taxon>
        <taxon>Pseudomonadota</taxon>
        <taxon>Alphaproteobacteria</taxon>
        <taxon>Rhodobacterales</taxon>
        <taxon>Paracoccaceae</taxon>
        <taxon>Paracoccus</taxon>
    </lineage>
</organism>
<gene>
    <name evidence="1" type="ORF">IT41_02885</name>
    <name evidence="2" type="ORF">SAMN04487972_104173</name>
</gene>
<reference evidence="2 4" key="3">
    <citation type="submission" date="2016-10" db="EMBL/GenBank/DDBJ databases">
        <authorList>
            <person name="de Groot N.N."/>
        </authorList>
    </citation>
    <scope>NUCLEOTIDE SEQUENCE [LARGE SCALE GENOMIC DNA]</scope>
    <source>
        <strain evidence="2 4">CGMCC 1.6117</strain>
    </source>
</reference>
<proteinExistence type="predicted"/>
<protein>
    <submittedName>
        <fullName evidence="1">2-dehydro-3-deoxyphosphooctonate aldolase</fullName>
    </submittedName>
</protein>
<dbReference type="AlphaFoldDB" id="A0A099F7A4"/>
<evidence type="ECO:0000313" key="2">
    <source>
        <dbReference type="EMBL" id="SFA46180.1"/>
    </source>
</evidence>
<name>A0A099F7A4_9RHOB</name>
<dbReference type="EMBL" id="FOJO01000004">
    <property type="protein sequence ID" value="SFA46180.1"/>
    <property type="molecule type" value="Genomic_DNA"/>
</dbReference>